<evidence type="ECO:0000313" key="2">
    <source>
        <dbReference type="Proteomes" id="UP001056120"/>
    </source>
</evidence>
<name>A0ACB8Z8A2_9ASTR</name>
<organism evidence="1 2">
    <name type="scientific">Smallanthus sonchifolius</name>
    <dbReference type="NCBI Taxonomy" id="185202"/>
    <lineage>
        <taxon>Eukaryota</taxon>
        <taxon>Viridiplantae</taxon>
        <taxon>Streptophyta</taxon>
        <taxon>Embryophyta</taxon>
        <taxon>Tracheophyta</taxon>
        <taxon>Spermatophyta</taxon>
        <taxon>Magnoliopsida</taxon>
        <taxon>eudicotyledons</taxon>
        <taxon>Gunneridae</taxon>
        <taxon>Pentapetalae</taxon>
        <taxon>asterids</taxon>
        <taxon>campanulids</taxon>
        <taxon>Asterales</taxon>
        <taxon>Asteraceae</taxon>
        <taxon>Asteroideae</taxon>
        <taxon>Heliantheae alliance</taxon>
        <taxon>Millerieae</taxon>
        <taxon>Smallanthus</taxon>
    </lineage>
</organism>
<reference evidence="1 2" key="2">
    <citation type="journal article" date="2022" name="Mol. Ecol. Resour.">
        <title>The genomes of chicory, endive, great burdock and yacon provide insights into Asteraceae paleo-polyploidization history and plant inulin production.</title>
        <authorList>
            <person name="Fan W."/>
            <person name="Wang S."/>
            <person name="Wang H."/>
            <person name="Wang A."/>
            <person name="Jiang F."/>
            <person name="Liu H."/>
            <person name="Zhao H."/>
            <person name="Xu D."/>
            <person name="Zhang Y."/>
        </authorList>
    </citation>
    <scope>NUCLEOTIDE SEQUENCE [LARGE SCALE GENOMIC DNA]</scope>
    <source>
        <strain evidence="2">cv. Yunnan</strain>
        <tissue evidence="1">Leaves</tissue>
    </source>
</reference>
<keyword evidence="2" id="KW-1185">Reference proteome</keyword>
<reference evidence="2" key="1">
    <citation type="journal article" date="2022" name="Mol. Ecol. Resour.">
        <title>The genomes of chicory, endive, great burdock and yacon provide insights into Asteraceae palaeo-polyploidization history and plant inulin production.</title>
        <authorList>
            <person name="Fan W."/>
            <person name="Wang S."/>
            <person name="Wang H."/>
            <person name="Wang A."/>
            <person name="Jiang F."/>
            <person name="Liu H."/>
            <person name="Zhao H."/>
            <person name="Xu D."/>
            <person name="Zhang Y."/>
        </authorList>
    </citation>
    <scope>NUCLEOTIDE SEQUENCE [LARGE SCALE GENOMIC DNA]</scope>
    <source>
        <strain evidence="2">cv. Yunnan</strain>
    </source>
</reference>
<protein>
    <submittedName>
        <fullName evidence="1">Uncharacterized protein</fullName>
    </submittedName>
</protein>
<sequence>MRITGALNLNKSAVAGLHNDVIIGFPDEEVTGSTGSGFEFGFVPATVEEKVPEKKDEAVEEENEVQKLSEELMAYESYMKFYDIPYLEGQPMVAPANPEGGAGDGPIELWSFDDVE</sequence>
<gene>
    <name evidence="1" type="ORF">L1987_76740</name>
</gene>
<accession>A0ACB8Z8A2</accession>
<comment type="caution">
    <text evidence="1">The sequence shown here is derived from an EMBL/GenBank/DDBJ whole genome shotgun (WGS) entry which is preliminary data.</text>
</comment>
<proteinExistence type="predicted"/>
<dbReference type="Proteomes" id="UP001056120">
    <property type="component" value="Linkage Group LG26"/>
</dbReference>
<evidence type="ECO:0000313" key="1">
    <source>
        <dbReference type="EMBL" id="KAI3693788.1"/>
    </source>
</evidence>
<dbReference type="EMBL" id="CM042043">
    <property type="protein sequence ID" value="KAI3693788.1"/>
    <property type="molecule type" value="Genomic_DNA"/>
</dbReference>